<dbReference type="PANTHER" id="PTHR47331">
    <property type="entry name" value="PHD-TYPE DOMAIN-CONTAINING PROTEIN"/>
    <property type="match status" value="1"/>
</dbReference>
<comment type="caution">
    <text evidence="3">The sequence shown here is derived from an EMBL/GenBank/DDBJ whole genome shotgun (WGS) entry which is preliminary data.</text>
</comment>
<evidence type="ECO:0000256" key="1">
    <source>
        <dbReference type="SAM" id="MobiDB-lite"/>
    </source>
</evidence>
<feature type="region of interest" description="Disordered" evidence="1">
    <location>
        <begin position="41"/>
        <end position="71"/>
    </location>
</feature>
<name>A0AAD4N7T4_9BILA</name>
<dbReference type="InterPro" id="IPR040676">
    <property type="entry name" value="DUF5641"/>
</dbReference>
<dbReference type="Proteomes" id="UP001201812">
    <property type="component" value="Unassembled WGS sequence"/>
</dbReference>
<dbReference type="AlphaFoldDB" id="A0AAD4N7T4"/>
<feature type="compositionally biased region" description="Polar residues" evidence="1">
    <location>
        <begin position="227"/>
        <end position="239"/>
    </location>
</feature>
<gene>
    <name evidence="3" type="ORF">DdX_08495</name>
</gene>
<feature type="compositionally biased region" description="Low complexity" evidence="1">
    <location>
        <begin position="47"/>
        <end position="64"/>
    </location>
</feature>
<dbReference type="InterPro" id="IPR005312">
    <property type="entry name" value="DUF1759"/>
</dbReference>
<feature type="domain" description="DUF5641" evidence="2">
    <location>
        <begin position="690"/>
        <end position="787"/>
    </location>
</feature>
<keyword evidence="4" id="KW-1185">Reference proteome</keyword>
<dbReference type="Pfam" id="PF03564">
    <property type="entry name" value="DUF1759"/>
    <property type="match status" value="1"/>
</dbReference>
<dbReference type="EMBL" id="JAKKPZ010000013">
    <property type="protein sequence ID" value="KAI1714400.1"/>
    <property type="molecule type" value="Genomic_DNA"/>
</dbReference>
<dbReference type="Pfam" id="PF18701">
    <property type="entry name" value="DUF5641"/>
    <property type="match status" value="1"/>
</dbReference>
<feature type="compositionally biased region" description="Low complexity" evidence="1">
    <location>
        <begin position="201"/>
        <end position="214"/>
    </location>
</feature>
<proteinExistence type="predicted"/>
<evidence type="ECO:0000313" key="4">
    <source>
        <dbReference type="Proteomes" id="UP001201812"/>
    </source>
</evidence>
<organism evidence="3 4">
    <name type="scientific">Ditylenchus destructor</name>
    <dbReference type="NCBI Taxonomy" id="166010"/>
    <lineage>
        <taxon>Eukaryota</taxon>
        <taxon>Metazoa</taxon>
        <taxon>Ecdysozoa</taxon>
        <taxon>Nematoda</taxon>
        <taxon>Chromadorea</taxon>
        <taxon>Rhabditida</taxon>
        <taxon>Tylenchina</taxon>
        <taxon>Tylenchomorpha</taxon>
        <taxon>Sphaerularioidea</taxon>
        <taxon>Anguinidae</taxon>
        <taxon>Anguininae</taxon>
        <taxon>Ditylenchus</taxon>
    </lineage>
</organism>
<sequence>MDSFIRIASSRNLKLPSELAHNSDEQLLHSNQSHTVLHKVVPPQGKSSTSLINSSSTSLEPSELQPDSTAMSAPFRQLIGPAKSRLQRYTTEVDDLLLDNRPEDEDQHLFLRDARLLKTRLVNVIALLSEQNNRWQQYIAGLPTAEKAAANQEYSDFDTGEDAFTIVLDHGREALDTLQAAIDDETSQTGTEQLLQNLTGTAPNRHTPTNRTTNSLLSEDLGPLPQNPTNSVPRPNQTDEGLFQSPANYNRGLFQPTNERSGGLFQLPANEGDNLFQLPPIKMLRFNGNRADWASFWDMFNVGVHSRMMSRIEKYTRLLSLLYGEAEQFIKGYPYSADAYPLVIEALTKRYGQTDILAENIQAELLNMPPAQDNIDSLRKTSEAIDRICRQMKLLGHSEEHPVLHTAIKSRFPRSRQVLWSDSMCALRWIASTDDNSKFVTNRLREIRLTDCEFRFVPTALNPADLSTRGCSVQELKSHPLWWSGPDWLVGPDSNWPQQLSVMPPPDTEPVPKLINAERFSSWNTLVRTTMIAMRFLKHRPFNAEDYKLATFILLQLHQQEKSISDREMANLKFFKDQDGLIRLRSRMGNADWTEDSIHPIVLWKDTHFTVGKNVLTFDELQTFVSEVEASMNHRPLTYVTTDAEGILPLRPIDFIQPKALVLLEGPLLDDPKDTEYRPVTFSRDRAIEAWKATLAYQAKFWERWSDEYLQMLRERSQWTHRAPRLENSTSPKVGEVVLLHDNLRPKNLWKMGRIAEVFETPNGIRTAKVFMGKDSTLTRPVNKLYSLEVSDYSVREVEPPLVPDPADPAPDPMEAADPTDDTAPRYHLRVNPKKKALFTAPVLTTASKSTSSSSSSSRSSSKSDRELSEPPKLLELAEPAIAILIKPTPPKAAAKISARSVANRDFNQFKQEQFQ</sequence>
<evidence type="ECO:0000259" key="2">
    <source>
        <dbReference type="Pfam" id="PF18701"/>
    </source>
</evidence>
<accession>A0AAD4N7T4</accession>
<feature type="region of interest" description="Disordered" evidence="1">
    <location>
        <begin position="840"/>
        <end position="874"/>
    </location>
</feature>
<dbReference type="PANTHER" id="PTHR47331:SF1">
    <property type="entry name" value="GAG-LIKE PROTEIN"/>
    <property type="match status" value="1"/>
</dbReference>
<feature type="region of interest" description="Disordered" evidence="1">
    <location>
        <begin position="797"/>
        <end position="827"/>
    </location>
</feature>
<reference evidence="3" key="1">
    <citation type="submission" date="2022-01" db="EMBL/GenBank/DDBJ databases">
        <title>Genome Sequence Resource for Two Populations of Ditylenchus destructor, the Migratory Endoparasitic Phytonematode.</title>
        <authorList>
            <person name="Zhang H."/>
            <person name="Lin R."/>
            <person name="Xie B."/>
        </authorList>
    </citation>
    <scope>NUCLEOTIDE SEQUENCE</scope>
    <source>
        <strain evidence="3">BazhouSP</strain>
    </source>
</reference>
<feature type="compositionally biased region" description="Low complexity" evidence="1">
    <location>
        <begin position="848"/>
        <end position="861"/>
    </location>
</feature>
<feature type="compositionally biased region" description="Pro residues" evidence="1">
    <location>
        <begin position="801"/>
        <end position="812"/>
    </location>
</feature>
<feature type="region of interest" description="Disordered" evidence="1">
    <location>
        <begin position="198"/>
        <end position="255"/>
    </location>
</feature>
<protein>
    <recommendedName>
        <fullName evidence="2">DUF5641 domain-containing protein</fullName>
    </recommendedName>
</protein>
<evidence type="ECO:0000313" key="3">
    <source>
        <dbReference type="EMBL" id="KAI1714400.1"/>
    </source>
</evidence>